<dbReference type="Proteomes" id="UP001285441">
    <property type="component" value="Unassembled WGS sequence"/>
</dbReference>
<proteinExistence type="predicted"/>
<feature type="signal peptide" evidence="2">
    <location>
        <begin position="1"/>
        <end position="20"/>
    </location>
</feature>
<name>A0AAE0KFL4_9PEZI</name>
<evidence type="ECO:0000256" key="2">
    <source>
        <dbReference type="SAM" id="SignalP"/>
    </source>
</evidence>
<reference evidence="3" key="2">
    <citation type="submission" date="2023-06" db="EMBL/GenBank/DDBJ databases">
        <authorList>
            <consortium name="Lawrence Berkeley National Laboratory"/>
            <person name="Haridas S."/>
            <person name="Hensen N."/>
            <person name="Bonometti L."/>
            <person name="Westerberg I."/>
            <person name="Brannstrom I.O."/>
            <person name="Guillou S."/>
            <person name="Cros-Aarteil S."/>
            <person name="Calhoun S."/>
            <person name="Kuo A."/>
            <person name="Mondo S."/>
            <person name="Pangilinan J."/>
            <person name="Riley R."/>
            <person name="LaButti K."/>
            <person name="Andreopoulos B."/>
            <person name="Lipzen A."/>
            <person name="Chen C."/>
            <person name="Yanf M."/>
            <person name="Daum C."/>
            <person name="Ng V."/>
            <person name="Clum A."/>
            <person name="Steindorff A."/>
            <person name="Ohm R."/>
            <person name="Martin F."/>
            <person name="Silar P."/>
            <person name="Natvig D."/>
            <person name="Lalanne C."/>
            <person name="Gautier V."/>
            <person name="Ament-velasquez S.L."/>
            <person name="Kruys A."/>
            <person name="Hutchinson M.I."/>
            <person name="Powell A.J."/>
            <person name="Barry K."/>
            <person name="Miller A.N."/>
            <person name="Grigoriev I.V."/>
            <person name="Debuchy R."/>
            <person name="Gladieux P."/>
            <person name="Thoren M.H."/>
            <person name="Johannesson H."/>
        </authorList>
    </citation>
    <scope>NUCLEOTIDE SEQUENCE</scope>
    <source>
        <strain evidence="3">CBS 232.78</strain>
    </source>
</reference>
<protein>
    <recommendedName>
        <fullName evidence="5">Secreted protein</fullName>
    </recommendedName>
</protein>
<sequence length="88" mass="9376">MSTFFLFVSLTKAIASPSQAQPRLMSGRVHSGEGPPIHFHCKGCRVAYLAKLGGLGRSPSAPSTHSRPPGHKELQAVTFPPLPTQEAL</sequence>
<feature type="chain" id="PRO_5042178391" description="Secreted protein" evidence="2">
    <location>
        <begin position="21"/>
        <end position="88"/>
    </location>
</feature>
<dbReference type="EMBL" id="JAULSW010000007">
    <property type="protein sequence ID" value="KAK3375317.1"/>
    <property type="molecule type" value="Genomic_DNA"/>
</dbReference>
<organism evidence="3 4">
    <name type="scientific">Podospora didyma</name>
    <dbReference type="NCBI Taxonomy" id="330526"/>
    <lineage>
        <taxon>Eukaryota</taxon>
        <taxon>Fungi</taxon>
        <taxon>Dikarya</taxon>
        <taxon>Ascomycota</taxon>
        <taxon>Pezizomycotina</taxon>
        <taxon>Sordariomycetes</taxon>
        <taxon>Sordariomycetidae</taxon>
        <taxon>Sordariales</taxon>
        <taxon>Podosporaceae</taxon>
        <taxon>Podospora</taxon>
    </lineage>
</organism>
<gene>
    <name evidence="3" type="ORF">B0H63DRAFT_275761</name>
</gene>
<accession>A0AAE0KFL4</accession>
<evidence type="ECO:0000313" key="3">
    <source>
        <dbReference type="EMBL" id="KAK3375317.1"/>
    </source>
</evidence>
<evidence type="ECO:0008006" key="5">
    <source>
        <dbReference type="Google" id="ProtNLM"/>
    </source>
</evidence>
<reference evidence="3" key="1">
    <citation type="journal article" date="2023" name="Mol. Phylogenet. Evol.">
        <title>Genome-scale phylogeny and comparative genomics of the fungal order Sordariales.</title>
        <authorList>
            <person name="Hensen N."/>
            <person name="Bonometti L."/>
            <person name="Westerberg I."/>
            <person name="Brannstrom I.O."/>
            <person name="Guillou S."/>
            <person name="Cros-Aarteil S."/>
            <person name="Calhoun S."/>
            <person name="Haridas S."/>
            <person name="Kuo A."/>
            <person name="Mondo S."/>
            <person name="Pangilinan J."/>
            <person name="Riley R."/>
            <person name="LaButti K."/>
            <person name="Andreopoulos B."/>
            <person name="Lipzen A."/>
            <person name="Chen C."/>
            <person name="Yan M."/>
            <person name="Daum C."/>
            <person name="Ng V."/>
            <person name="Clum A."/>
            <person name="Steindorff A."/>
            <person name="Ohm R.A."/>
            <person name="Martin F."/>
            <person name="Silar P."/>
            <person name="Natvig D.O."/>
            <person name="Lalanne C."/>
            <person name="Gautier V."/>
            <person name="Ament-Velasquez S.L."/>
            <person name="Kruys A."/>
            <person name="Hutchinson M.I."/>
            <person name="Powell A.J."/>
            <person name="Barry K."/>
            <person name="Miller A.N."/>
            <person name="Grigoriev I.V."/>
            <person name="Debuchy R."/>
            <person name="Gladieux P."/>
            <person name="Hiltunen Thoren M."/>
            <person name="Johannesson H."/>
        </authorList>
    </citation>
    <scope>NUCLEOTIDE SEQUENCE</scope>
    <source>
        <strain evidence="3">CBS 232.78</strain>
    </source>
</reference>
<keyword evidence="4" id="KW-1185">Reference proteome</keyword>
<keyword evidence="2" id="KW-0732">Signal</keyword>
<feature type="region of interest" description="Disordered" evidence="1">
    <location>
        <begin position="57"/>
        <end position="88"/>
    </location>
</feature>
<dbReference type="AlphaFoldDB" id="A0AAE0KFL4"/>
<evidence type="ECO:0000256" key="1">
    <source>
        <dbReference type="SAM" id="MobiDB-lite"/>
    </source>
</evidence>
<comment type="caution">
    <text evidence="3">The sequence shown here is derived from an EMBL/GenBank/DDBJ whole genome shotgun (WGS) entry which is preliminary data.</text>
</comment>
<evidence type="ECO:0000313" key="4">
    <source>
        <dbReference type="Proteomes" id="UP001285441"/>
    </source>
</evidence>